<dbReference type="Pfam" id="PF07751">
    <property type="entry name" value="Abi_2"/>
    <property type="match status" value="1"/>
</dbReference>
<dbReference type="RefSeq" id="WP_377331534.1">
    <property type="nucleotide sequence ID" value="NZ_JBHSGB010000002.1"/>
</dbReference>
<organism evidence="1 2">
    <name type="scientific">Rheinheimera marina</name>
    <dbReference type="NCBI Taxonomy" id="1774958"/>
    <lineage>
        <taxon>Bacteria</taxon>
        <taxon>Pseudomonadati</taxon>
        <taxon>Pseudomonadota</taxon>
        <taxon>Gammaproteobacteria</taxon>
        <taxon>Chromatiales</taxon>
        <taxon>Chromatiaceae</taxon>
        <taxon>Rheinheimera</taxon>
    </lineage>
</organism>
<evidence type="ECO:0000313" key="1">
    <source>
        <dbReference type="EMBL" id="MFC4653928.1"/>
    </source>
</evidence>
<name>A0ABV9JHK6_9GAMM</name>
<proteinExistence type="predicted"/>
<dbReference type="Proteomes" id="UP001595962">
    <property type="component" value="Unassembled WGS sequence"/>
</dbReference>
<evidence type="ECO:0000313" key="2">
    <source>
        <dbReference type="Proteomes" id="UP001595962"/>
    </source>
</evidence>
<comment type="caution">
    <text evidence="1">The sequence shown here is derived from an EMBL/GenBank/DDBJ whole genome shotgun (WGS) entry which is preliminary data.</text>
</comment>
<dbReference type="EMBL" id="JBHSGB010000002">
    <property type="protein sequence ID" value="MFC4653928.1"/>
    <property type="molecule type" value="Genomic_DNA"/>
</dbReference>
<sequence>MSRIVVYPAHIKTDLITHGRLQSYLNTFQVNDDRDLLGVYLWNKHICSTIYPLLAAAEISLRNSIDSALTKKMGNAWWTGAKLQFSSYNPTQPTPHSVKVVKDNFQKAFHQAKRDMRSRYNSHAKPSHSQIVANTDLSTWEHIFDGEFFGQVTKPNGVVTPLIWPSNLGSVFRGTWPMTSTSNFLHYVKDLVKTVREFRNRVSHNEPIWKKYGITNEQQAITYLHEKISKIDELITLICPQKRAILAQQNLFENAYRAASIAEIRRFQGREGIHKVTSIRKFRKLLKESHGVENKSVMIKNGKSSIAILTLAP</sequence>
<gene>
    <name evidence="1" type="ORF">ACFO3I_02695</name>
</gene>
<reference evidence="2" key="1">
    <citation type="journal article" date="2019" name="Int. J. Syst. Evol. Microbiol.">
        <title>The Global Catalogue of Microorganisms (GCM) 10K type strain sequencing project: providing services to taxonomists for standard genome sequencing and annotation.</title>
        <authorList>
            <consortium name="The Broad Institute Genomics Platform"/>
            <consortium name="The Broad Institute Genome Sequencing Center for Infectious Disease"/>
            <person name="Wu L."/>
            <person name="Ma J."/>
        </authorList>
    </citation>
    <scope>NUCLEOTIDE SEQUENCE [LARGE SCALE GENOMIC DNA]</scope>
    <source>
        <strain evidence="2">DT28</strain>
    </source>
</reference>
<accession>A0ABV9JHK6</accession>
<protein>
    <submittedName>
        <fullName evidence="1">Abi family protein</fullName>
    </submittedName>
</protein>
<keyword evidence="2" id="KW-1185">Reference proteome</keyword>
<dbReference type="InterPro" id="IPR011664">
    <property type="entry name" value="Abi_system_AbiD/AbiF-like"/>
</dbReference>